<protein>
    <submittedName>
        <fullName evidence="1">Uncharacterized protein</fullName>
    </submittedName>
</protein>
<proteinExistence type="predicted"/>
<name>A0AAU7BYJ0_9RICK</name>
<reference evidence="1" key="1">
    <citation type="submission" date="2024-05" db="EMBL/GenBank/DDBJ databases">
        <title>Characterization of a novel Rickettsia species. (Rickettsia oklahomia sp. nov.) from Amblyomma americanum ticks.</title>
        <authorList>
            <person name="Korla P.K."/>
            <person name="Karounos M."/>
            <person name="Wilson J.M."/>
            <person name="Little S.E."/>
            <person name="Qurollo B.A."/>
        </authorList>
    </citation>
    <scope>NUCLEOTIDE SEQUENCE</scope>
    <source>
        <strain evidence="1">Oklahoma-10</strain>
    </source>
</reference>
<sequence length="44" mass="5327">MHILKFDNINTQMKEFLEKNSEKYDIQVTEIEPTIFSLQLKKKI</sequence>
<dbReference type="KEGG" id="rof:AAGW17_00085"/>
<accession>A0AAU7BYJ0</accession>
<dbReference type="EMBL" id="CP157197">
    <property type="protein sequence ID" value="XBG66318.1"/>
    <property type="molecule type" value="Genomic_DNA"/>
</dbReference>
<dbReference type="RefSeq" id="WP_347938936.1">
    <property type="nucleotide sequence ID" value="NZ_CP157197.1"/>
</dbReference>
<organism evidence="1">
    <name type="scientific">Rickettsia oklahomensis</name>
    <dbReference type="NCBI Taxonomy" id="3141789"/>
    <lineage>
        <taxon>Bacteria</taxon>
        <taxon>Pseudomonadati</taxon>
        <taxon>Pseudomonadota</taxon>
        <taxon>Alphaproteobacteria</taxon>
        <taxon>Rickettsiales</taxon>
        <taxon>Rickettsiaceae</taxon>
        <taxon>Rickettsieae</taxon>
        <taxon>Rickettsia</taxon>
        <taxon>belli group</taxon>
    </lineage>
</organism>
<dbReference type="AlphaFoldDB" id="A0AAU7BYJ0"/>
<gene>
    <name evidence="1" type="ORF">AAGW17_00085</name>
</gene>
<evidence type="ECO:0000313" key="1">
    <source>
        <dbReference type="EMBL" id="XBG66318.1"/>
    </source>
</evidence>